<dbReference type="Pfam" id="PF00072">
    <property type="entry name" value="Response_reg"/>
    <property type="match status" value="1"/>
</dbReference>
<feature type="domain" description="PAS" evidence="4">
    <location>
        <begin position="134"/>
        <end position="193"/>
    </location>
</feature>
<dbReference type="CDD" id="cd00130">
    <property type="entry name" value="PAS"/>
    <property type="match status" value="1"/>
</dbReference>
<dbReference type="SUPFAM" id="SSF55785">
    <property type="entry name" value="PYP-like sensor domain (PAS domain)"/>
    <property type="match status" value="1"/>
</dbReference>
<feature type="domain" description="GGDEF" evidence="6">
    <location>
        <begin position="293"/>
        <end position="422"/>
    </location>
</feature>
<dbReference type="PROSITE" id="PS50112">
    <property type="entry name" value="PAS"/>
    <property type="match status" value="1"/>
</dbReference>
<dbReference type="InterPro" id="IPR043128">
    <property type="entry name" value="Rev_trsase/Diguanyl_cyclase"/>
</dbReference>
<accession>A0A1I1WAB4</accession>
<dbReference type="PROSITE" id="PS50110">
    <property type="entry name" value="RESPONSE_REGULATORY"/>
    <property type="match status" value="1"/>
</dbReference>
<dbReference type="SMART" id="SM00267">
    <property type="entry name" value="GGDEF"/>
    <property type="match status" value="1"/>
</dbReference>
<evidence type="ECO:0000313" key="7">
    <source>
        <dbReference type="EMBL" id="SFD92116.1"/>
    </source>
</evidence>
<dbReference type="SUPFAM" id="SSF52172">
    <property type="entry name" value="CheY-like"/>
    <property type="match status" value="1"/>
</dbReference>
<dbReference type="GO" id="GO:0000160">
    <property type="term" value="P:phosphorelay signal transduction system"/>
    <property type="evidence" value="ECO:0007669"/>
    <property type="project" value="InterPro"/>
</dbReference>
<feature type="modified residue" description="4-aspartylphosphate" evidence="2">
    <location>
        <position position="62"/>
    </location>
</feature>
<dbReference type="SMART" id="SM00086">
    <property type="entry name" value="PAC"/>
    <property type="match status" value="1"/>
</dbReference>
<keyword evidence="2" id="KW-0597">Phosphoprotein</keyword>
<evidence type="ECO:0000259" key="5">
    <source>
        <dbReference type="PROSITE" id="PS50113"/>
    </source>
</evidence>
<evidence type="ECO:0000259" key="3">
    <source>
        <dbReference type="PROSITE" id="PS50110"/>
    </source>
</evidence>
<dbReference type="NCBIfam" id="TIGR00254">
    <property type="entry name" value="GGDEF"/>
    <property type="match status" value="1"/>
</dbReference>
<dbReference type="InterPro" id="IPR029787">
    <property type="entry name" value="Nucleotide_cyclase"/>
</dbReference>
<dbReference type="InterPro" id="IPR000160">
    <property type="entry name" value="GGDEF_dom"/>
</dbReference>
<dbReference type="AlphaFoldDB" id="A0A1I1WAB4"/>
<evidence type="ECO:0000259" key="6">
    <source>
        <dbReference type="PROSITE" id="PS50887"/>
    </source>
</evidence>
<keyword evidence="8" id="KW-1185">Reference proteome</keyword>
<dbReference type="RefSeq" id="WP_240308138.1">
    <property type="nucleotide sequence ID" value="NZ_FOMJ01000013.1"/>
</dbReference>
<dbReference type="GO" id="GO:0003824">
    <property type="term" value="F:catalytic activity"/>
    <property type="evidence" value="ECO:0007669"/>
    <property type="project" value="UniProtKB-ARBA"/>
</dbReference>
<dbReference type="InterPro" id="IPR001610">
    <property type="entry name" value="PAC"/>
</dbReference>
<organism evidence="7 8">
    <name type="scientific">Thiohalospira halophila DSM 15071</name>
    <dbReference type="NCBI Taxonomy" id="1123397"/>
    <lineage>
        <taxon>Bacteria</taxon>
        <taxon>Pseudomonadati</taxon>
        <taxon>Pseudomonadota</taxon>
        <taxon>Gammaproteobacteria</taxon>
        <taxon>Thiohalospirales</taxon>
        <taxon>Thiohalospiraceae</taxon>
        <taxon>Thiohalospira</taxon>
    </lineage>
</organism>
<dbReference type="InterPro" id="IPR000700">
    <property type="entry name" value="PAS-assoc_C"/>
</dbReference>
<dbReference type="PROSITE" id="PS50887">
    <property type="entry name" value="GGDEF"/>
    <property type="match status" value="1"/>
</dbReference>
<dbReference type="InterPro" id="IPR052163">
    <property type="entry name" value="DGC-Regulatory_Protein"/>
</dbReference>
<dbReference type="InterPro" id="IPR000014">
    <property type="entry name" value="PAS"/>
</dbReference>
<sequence>MTSDSPQHLSVLLVEDNPADAQLVRDLLEAIEETTFTVTTVHRLAEAQQKADEAAFDVVLLDMGLPDSEGLVTVQAFRGGPGSHLPLVVMTGREEAHLGREALRFGSQDFLRKQDLAPPMLERILLYAVERHRTQRRLELLATAFDSGQAVLIADDQPQILEVNRAFTDITGYPAEESIGHNPRFLSSGLHDEAFYQALWERLKEEGHWEGEVWNRRRNGEVYPQWESITSVADATGNWTHYVAVFHDISEQKRLEAELERLASHDRLTNAYNRHRLYEYMNEAAAARDRYETPFSILMFDLDLFKAVNDQWGHPVGDAVLRELVRRSQENLREADILGRWGGEEFLVIANHATGEEAMALAERLRQAVADEPFPTAGRITVSIGTAEAHAGESLESLEERADRALYAAKRAGRNRTRLDVPE</sequence>
<protein>
    <submittedName>
        <fullName evidence="7">PAS domain S-box-containing protein/diguanylate cyclase (GGDEF) domain-containing protein</fullName>
    </submittedName>
</protein>
<name>A0A1I1WAB4_9GAMM</name>
<dbReference type="Gene3D" id="3.30.70.270">
    <property type="match status" value="1"/>
</dbReference>
<evidence type="ECO:0000313" key="8">
    <source>
        <dbReference type="Proteomes" id="UP000198611"/>
    </source>
</evidence>
<dbReference type="PANTHER" id="PTHR46663:SF3">
    <property type="entry name" value="SLL0267 PROTEIN"/>
    <property type="match status" value="1"/>
</dbReference>
<dbReference type="InterPro" id="IPR011006">
    <property type="entry name" value="CheY-like_superfamily"/>
</dbReference>
<dbReference type="SMART" id="SM00448">
    <property type="entry name" value="REC"/>
    <property type="match status" value="1"/>
</dbReference>
<dbReference type="STRING" id="1123397.SAMN05660831_02602"/>
<dbReference type="Pfam" id="PF13426">
    <property type="entry name" value="PAS_9"/>
    <property type="match status" value="1"/>
</dbReference>
<dbReference type="InterPro" id="IPR035965">
    <property type="entry name" value="PAS-like_dom_sf"/>
</dbReference>
<evidence type="ECO:0000256" key="2">
    <source>
        <dbReference type="PROSITE-ProRule" id="PRU00169"/>
    </source>
</evidence>
<feature type="domain" description="PAC" evidence="5">
    <location>
        <begin position="209"/>
        <end position="261"/>
    </location>
</feature>
<dbReference type="InterPro" id="IPR001789">
    <property type="entry name" value="Sig_transdc_resp-reg_receiver"/>
</dbReference>
<dbReference type="EMBL" id="FOMJ01000013">
    <property type="protein sequence ID" value="SFD92116.1"/>
    <property type="molecule type" value="Genomic_DNA"/>
</dbReference>
<feature type="domain" description="Response regulatory" evidence="3">
    <location>
        <begin position="10"/>
        <end position="128"/>
    </location>
</feature>
<dbReference type="FunFam" id="3.30.70.270:FF:000001">
    <property type="entry name" value="Diguanylate cyclase domain protein"/>
    <property type="match status" value="1"/>
</dbReference>
<dbReference type="Gene3D" id="3.40.50.2300">
    <property type="match status" value="1"/>
</dbReference>
<proteinExistence type="predicted"/>
<evidence type="ECO:0000259" key="4">
    <source>
        <dbReference type="PROSITE" id="PS50112"/>
    </source>
</evidence>
<dbReference type="CDD" id="cd00156">
    <property type="entry name" value="REC"/>
    <property type="match status" value="1"/>
</dbReference>
<comment type="cofactor">
    <cofactor evidence="1">
        <name>Mg(2+)</name>
        <dbReference type="ChEBI" id="CHEBI:18420"/>
    </cofactor>
</comment>
<dbReference type="CDD" id="cd01949">
    <property type="entry name" value="GGDEF"/>
    <property type="match status" value="1"/>
</dbReference>
<dbReference type="Gene3D" id="3.30.450.20">
    <property type="entry name" value="PAS domain"/>
    <property type="match status" value="1"/>
</dbReference>
<gene>
    <name evidence="7" type="ORF">SAMN05660831_02602</name>
</gene>
<dbReference type="Proteomes" id="UP000198611">
    <property type="component" value="Unassembled WGS sequence"/>
</dbReference>
<dbReference type="NCBIfam" id="TIGR00229">
    <property type="entry name" value="sensory_box"/>
    <property type="match status" value="1"/>
</dbReference>
<reference evidence="7 8" key="1">
    <citation type="submission" date="2016-10" db="EMBL/GenBank/DDBJ databases">
        <authorList>
            <person name="de Groot N.N."/>
        </authorList>
    </citation>
    <scope>NUCLEOTIDE SEQUENCE [LARGE SCALE GENOMIC DNA]</scope>
    <source>
        <strain evidence="7 8">HL3</strain>
    </source>
</reference>
<dbReference type="Pfam" id="PF00990">
    <property type="entry name" value="GGDEF"/>
    <property type="match status" value="1"/>
</dbReference>
<dbReference type="PANTHER" id="PTHR46663">
    <property type="entry name" value="DIGUANYLATE CYCLASE DGCT-RELATED"/>
    <property type="match status" value="1"/>
</dbReference>
<dbReference type="SMART" id="SM00091">
    <property type="entry name" value="PAS"/>
    <property type="match status" value="1"/>
</dbReference>
<evidence type="ECO:0000256" key="1">
    <source>
        <dbReference type="ARBA" id="ARBA00001946"/>
    </source>
</evidence>
<dbReference type="SUPFAM" id="SSF55073">
    <property type="entry name" value="Nucleotide cyclase"/>
    <property type="match status" value="1"/>
</dbReference>
<dbReference type="PROSITE" id="PS50113">
    <property type="entry name" value="PAC"/>
    <property type="match status" value="1"/>
</dbReference>